<dbReference type="InterPro" id="IPR001310">
    <property type="entry name" value="Histidine_triad_HIT"/>
</dbReference>
<gene>
    <name evidence="3" type="ORF">COP05_07640</name>
</gene>
<dbReference type="EMBL" id="CP023482">
    <property type="protein sequence ID" value="ATH96967.1"/>
    <property type="molecule type" value="Genomic_DNA"/>
</dbReference>
<dbReference type="PANTHER" id="PTHR46648:SF1">
    <property type="entry name" value="ADENOSINE 5'-MONOPHOSPHORAMIDASE HNT1"/>
    <property type="match status" value="1"/>
</dbReference>
<reference evidence="3 4" key="1">
    <citation type="journal article" date="2016" name="Int. J. Syst. Evol. Microbiol.">
        <title>Dermabacter jinjuensis sp. nov., a novel species of the genus Dermabacter isolated from a clinical specimen.</title>
        <authorList>
            <person name="Park Y.K."/>
            <person name="Lee K.M."/>
            <person name="Lee W.K."/>
            <person name="Cho M.J."/>
            <person name="Lee H.S."/>
            <person name="Cho Y.G."/>
            <person name="Lee Y.C."/>
            <person name="Lee W.K."/>
            <person name="Seong W.K."/>
            <person name="Hwang K.J."/>
        </authorList>
    </citation>
    <scope>NUCLEOTIDE SEQUENCE [LARGE SCALE GENOMIC DNA]</scope>
    <source>
        <strain evidence="3 4">32T</strain>
    </source>
</reference>
<evidence type="ECO:0000313" key="4">
    <source>
        <dbReference type="Proteomes" id="UP000815698"/>
    </source>
</evidence>
<dbReference type="Proteomes" id="UP000815698">
    <property type="component" value="Chromosome"/>
</dbReference>
<dbReference type="InterPro" id="IPR036265">
    <property type="entry name" value="HIT-like_sf"/>
</dbReference>
<feature type="domain" description="HIT" evidence="2">
    <location>
        <begin position="13"/>
        <end position="122"/>
    </location>
</feature>
<evidence type="ECO:0000313" key="3">
    <source>
        <dbReference type="EMBL" id="ATH96967.1"/>
    </source>
</evidence>
<feature type="short sequence motif" description="Histidine triad motif" evidence="1">
    <location>
        <begin position="107"/>
        <end position="111"/>
    </location>
</feature>
<organism evidence="3 4">
    <name type="scientific">Dermabacter jinjuensis</name>
    <dbReference type="NCBI Taxonomy" id="1667168"/>
    <lineage>
        <taxon>Bacteria</taxon>
        <taxon>Bacillati</taxon>
        <taxon>Actinomycetota</taxon>
        <taxon>Actinomycetes</taxon>
        <taxon>Micrococcales</taxon>
        <taxon>Dermabacteraceae</taxon>
        <taxon>Dermabacter</taxon>
    </lineage>
</organism>
<dbReference type="SUPFAM" id="SSF54197">
    <property type="entry name" value="HIT-like"/>
    <property type="match status" value="1"/>
</dbReference>
<name>A0ABM6PNT0_9MICO</name>
<dbReference type="PROSITE" id="PS51084">
    <property type="entry name" value="HIT_2"/>
    <property type="match status" value="1"/>
</dbReference>
<protein>
    <submittedName>
        <fullName evidence="3">HIT family protein</fullName>
    </submittedName>
</protein>
<keyword evidence="4" id="KW-1185">Reference proteome</keyword>
<evidence type="ECO:0000256" key="1">
    <source>
        <dbReference type="PROSITE-ProRule" id="PRU00464"/>
    </source>
</evidence>
<dbReference type="PANTHER" id="PTHR46648">
    <property type="entry name" value="HIT FAMILY PROTEIN 1"/>
    <property type="match status" value="1"/>
</dbReference>
<evidence type="ECO:0000259" key="2">
    <source>
        <dbReference type="PROSITE" id="PS51084"/>
    </source>
</evidence>
<dbReference type="Pfam" id="PF01230">
    <property type="entry name" value="HIT"/>
    <property type="match status" value="1"/>
</dbReference>
<accession>A0ABM6PNT0</accession>
<proteinExistence type="predicted"/>
<dbReference type="InterPro" id="IPR011146">
    <property type="entry name" value="HIT-like"/>
</dbReference>
<sequence>MGAGVVKSSDQCIFCDIVAGSSPATIIAESSQALAFLTLTDSALSAGHTLVVPKQHCLGVLEATSESRAAVVELCSVIGSAMVEARLGTGVNLLSACGPGSDQSVAHWHVHVVPRRNGDGVDTWPETNSAVTAIDQAAAGARLSATLAAAV</sequence>
<dbReference type="Gene3D" id="3.30.428.10">
    <property type="entry name" value="HIT-like"/>
    <property type="match status" value="1"/>
</dbReference>